<gene>
    <name evidence="1" type="ORF">SINV_02307</name>
</gene>
<accession>E9IS82</accession>
<dbReference type="AlphaFoldDB" id="E9IS82"/>
<sequence>MQKTACGNLERAKFKAKRYYDKKANLRSFKVGDKAYLLKEPTHKLGDHVKLKISSKLARTVHMDKLKPVLTHN</sequence>
<evidence type="ECO:0000313" key="1">
    <source>
        <dbReference type="EMBL" id="EFZ16571.1"/>
    </source>
</evidence>
<feature type="non-terminal residue" evidence="1">
    <location>
        <position position="73"/>
    </location>
</feature>
<reference evidence="1" key="1">
    <citation type="journal article" date="2011" name="Proc. Natl. Acad. Sci. U.S.A.">
        <title>The genome of the fire ant Solenopsis invicta.</title>
        <authorList>
            <person name="Wurm Y."/>
            <person name="Wang J."/>
            <person name="Riba-Grognuz O."/>
            <person name="Corona M."/>
            <person name="Nygaard S."/>
            <person name="Hunt B.G."/>
            <person name="Ingram K.K."/>
            <person name="Falquet L."/>
            <person name="Nipitwattanaphon M."/>
            <person name="Gotzek D."/>
            <person name="Dijkstra M.B."/>
            <person name="Oettler J."/>
            <person name="Comtesse F."/>
            <person name="Shih C.J."/>
            <person name="Wu W.J."/>
            <person name="Yang C.C."/>
            <person name="Thomas J."/>
            <person name="Beaudoing E."/>
            <person name="Pradervand S."/>
            <person name="Flegel V."/>
            <person name="Cook E.D."/>
            <person name="Fabbretti R."/>
            <person name="Stockinger H."/>
            <person name="Long L."/>
            <person name="Farmerie W.G."/>
            <person name="Oakey J."/>
            <person name="Boomsma J.J."/>
            <person name="Pamilo P."/>
            <person name="Yi S.V."/>
            <person name="Heinze J."/>
            <person name="Goodisman M.A."/>
            <person name="Farinelli L."/>
            <person name="Harshman K."/>
            <person name="Hulo N."/>
            <person name="Cerutti L."/>
            <person name="Xenarios I."/>
            <person name="Shoemaker D."/>
            <person name="Keller L."/>
        </authorList>
    </citation>
    <scope>NUCLEOTIDE SEQUENCE [LARGE SCALE GENOMIC DNA]</scope>
</reference>
<protein>
    <submittedName>
        <fullName evidence="1">Uncharacterized protein</fullName>
    </submittedName>
</protein>
<name>E9IS82_SOLIN</name>
<dbReference type="HOGENOM" id="CLU_2707915_0_0_1"/>
<dbReference type="EMBL" id="GL765305">
    <property type="protein sequence ID" value="EFZ16571.1"/>
    <property type="molecule type" value="Genomic_DNA"/>
</dbReference>
<proteinExistence type="predicted"/>
<organism>
    <name type="scientific">Solenopsis invicta</name>
    <name type="common">Red imported fire ant</name>
    <name type="synonym">Solenopsis wagneri</name>
    <dbReference type="NCBI Taxonomy" id="13686"/>
    <lineage>
        <taxon>Eukaryota</taxon>
        <taxon>Metazoa</taxon>
        <taxon>Ecdysozoa</taxon>
        <taxon>Arthropoda</taxon>
        <taxon>Hexapoda</taxon>
        <taxon>Insecta</taxon>
        <taxon>Pterygota</taxon>
        <taxon>Neoptera</taxon>
        <taxon>Endopterygota</taxon>
        <taxon>Hymenoptera</taxon>
        <taxon>Apocrita</taxon>
        <taxon>Aculeata</taxon>
        <taxon>Formicoidea</taxon>
        <taxon>Formicidae</taxon>
        <taxon>Myrmicinae</taxon>
        <taxon>Solenopsis</taxon>
    </lineage>
</organism>